<dbReference type="PATRIC" id="fig|649747.3.peg.4045"/>
<sequence length="44" mass="5491">MNIKARKTWEDRINRFLSLYYIRMIRKNKILPWTAIHHLFSPFA</sequence>
<name>U1WYU4_ANEAE</name>
<organism evidence="1 2">
    <name type="scientific">Aneurinibacillus aneurinilyticus ATCC 12856</name>
    <dbReference type="NCBI Taxonomy" id="649747"/>
    <lineage>
        <taxon>Bacteria</taxon>
        <taxon>Bacillati</taxon>
        <taxon>Bacillota</taxon>
        <taxon>Bacilli</taxon>
        <taxon>Bacillales</taxon>
        <taxon>Paenibacillaceae</taxon>
        <taxon>Aneurinibacillus group</taxon>
        <taxon>Aneurinibacillus</taxon>
    </lineage>
</organism>
<dbReference type="HOGENOM" id="CLU_3211727_0_0_9"/>
<protein>
    <submittedName>
        <fullName evidence="1">Uncharacterized protein</fullName>
    </submittedName>
</protein>
<accession>U1WYU4</accession>
<gene>
    <name evidence="1" type="ORF">HMPREF0083_04473</name>
</gene>
<dbReference type="STRING" id="649747.HMPREF0083_04473"/>
<evidence type="ECO:0000313" key="1">
    <source>
        <dbReference type="EMBL" id="ERI07448.1"/>
    </source>
</evidence>
<reference evidence="1 2" key="1">
    <citation type="submission" date="2013-08" db="EMBL/GenBank/DDBJ databases">
        <authorList>
            <person name="Weinstock G."/>
            <person name="Sodergren E."/>
            <person name="Wylie T."/>
            <person name="Fulton L."/>
            <person name="Fulton R."/>
            <person name="Fronick C."/>
            <person name="O'Laughlin M."/>
            <person name="Godfrey J."/>
            <person name="Miner T."/>
            <person name="Herter B."/>
            <person name="Appelbaum E."/>
            <person name="Cordes M."/>
            <person name="Lek S."/>
            <person name="Wollam A."/>
            <person name="Pepin K.H."/>
            <person name="Palsikar V.B."/>
            <person name="Mitreva M."/>
            <person name="Wilson R.K."/>
        </authorList>
    </citation>
    <scope>NUCLEOTIDE SEQUENCE [LARGE SCALE GENOMIC DNA]</scope>
    <source>
        <strain evidence="1 2">ATCC 12856</strain>
    </source>
</reference>
<evidence type="ECO:0000313" key="2">
    <source>
        <dbReference type="Proteomes" id="UP000016511"/>
    </source>
</evidence>
<keyword evidence="2" id="KW-1185">Reference proteome</keyword>
<dbReference type="EMBL" id="AWSJ01000274">
    <property type="protein sequence ID" value="ERI07448.1"/>
    <property type="molecule type" value="Genomic_DNA"/>
</dbReference>
<comment type="caution">
    <text evidence="1">The sequence shown here is derived from an EMBL/GenBank/DDBJ whole genome shotgun (WGS) entry which is preliminary data.</text>
</comment>
<dbReference type="Proteomes" id="UP000016511">
    <property type="component" value="Unassembled WGS sequence"/>
</dbReference>
<dbReference type="AlphaFoldDB" id="U1WYU4"/>
<proteinExistence type="predicted"/>